<name>A0A8S9J7S0_BRACR</name>
<evidence type="ECO:0000313" key="1">
    <source>
        <dbReference type="EMBL" id="KAF2578065.1"/>
    </source>
</evidence>
<dbReference type="AlphaFoldDB" id="A0A8S9J7S0"/>
<sequence>MSRCSVSIDFWTEVSIDIGWKISVDGRVSSGDGGERVSVDETGVWVDCGGRESSDKLVLLSIHEERIPLRIERSKLAGSDENSS</sequence>
<gene>
    <name evidence="1" type="ORF">F2Q68_00004819</name>
</gene>
<reference evidence="1" key="1">
    <citation type="submission" date="2019-12" db="EMBL/GenBank/DDBJ databases">
        <title>Genome sequencing and annotation of Brassica cretica.</title>
        <authorList>
            <person name="Studholme D.J."/>
            <person name="Sarris P.F."/>
        </authorList>
    </citation>
    <scope>NUCLEOTIDE SEQUENCE</scope>
    <source>
        <strain evidence="1">PFS-001/15</strain>
        <tissue evidence="1">Leaf</tissue>
    </source>
</reference>
<dbReference type="Proteomes" id="UP000712281">
    <property type="component" value="Unassembled WGS sequence"/>
</dbReference>
<comment type="caution">
    <text evidence="1">The sequence shown here is derived from an EMBL/GenBank/DDBJ whole genome shotgun (WGS) entry which is preliminary data.</text>
</comment>
<proteinExistence type="predicted"/>
<accession>A0A8S9J7S0</accession>
<evidence type="ECO:0000313" key="2">
    <source>
        <dbReference type="Proteomes" id="UP000712281"/>
    </source>
</evidence>
<organism evidence="1 2">
    <name type="scientific">Brassica cretica</name>
    <name type="common">Mustard</name>
    <dbReference type="NCBI Taxonomy" id="69181"/>
    <lineage>
        <taxon>Eukaryota</taxon>
        <taxon>Viridiplantae</taxon>
        <taxon>Streptophyta</taxon>
        <taxon>Embryophyta</taxon>
        <taxon>Tracheophyta</taxon>
        <taxon>Spermatophyta</taxon>
        <taxon>Magnoliopsida</taxon>
        <taxon>eudicotyledons</taxon>
        <taxon>Gunneridae</taxon>
        <taxon>Pentapetalae</taxon>
        <taxon>rosids</taxon>
        <taxon>malvids</taxon>
        <taxon>Brassicales</taxon>
        <taxon>Brassicaceae</taxon>
        <taxon>Brassiceae</taxon>
        <taxon>Brassica</taxon>
    </lineage>
</organism>
<protein>
    <submittedName>
        <fullName evidence="1">Uncharacterized protein</fullName>
    </submittedName>
</protein>
<dbReference type="EMBL" id="QGKW02001660">
    <property type="protein sequence ID" value="KAF2578065.1"/>
    <property type="molecule type" value="Genomic_DNA"/>
</dbReference>